<proteinExistence type="inferred from homology"/>
<dbReference type="GO" id="GO:0003713">
    <property type="term" value="F:transcription coactivator activity"/>
    <property type="evidence" value="ECO:0007669"/>
    <property type="project" value="InterPro"/>
</dbReference>
<evidence type="ECO:0000256" key="3">
    <source>
        <dbReference type="ARBA" id="ARBA00023015"/>
    </source>
</evidence>
<comment type="similarity">
    <text evidence="2">Belongs to the transcriptional coactivator PC4 family.</text>
</comment>
<dbReference type="Pfam" id="PF02229">
    <property type="entry name" value="PC4"/>
    <property type="match status" value="1"/>
</dbReference>
<gene>
    <name evidence="9" type="ORF">K461DRAFT_314092</name>
</gene>
<keyword evidence="5" id="KW-0804">Transcription</keyword>
<feature type="region of interest" description="Disordered" evidence="7">
    <location>
        <begin position="108"/>
        <end position="161"/>
    </location>
</feature>
<evidence type="ECO:0000259" key="8">
    <source>
        <dbReference type="Pfam" id="PF02229"/>
    </source>
</evidence>
<keyword evidence="6" id="KW-0539">Nucleus</keyword>
<evidence type="ECO:0000313" key="9">
    <source>
        <dbReference type="EMBL" id="KAF2151186.1"/>
    </source>
</evidence>
<evidence type="ECO:0000256" key="6">
    <source>
        <dbReference type="ARBA" id="ARBA00023242"/>
    </source>
</evidence>
<evidence type="ECO:0000256" key="1">
    <source>
        <dbReference type="ARBA" id="ARBA00004123"/>
    </source>
</evidence>
<dbReference type="AlphaFoldDB" id="A0A9P4IX01"/>
<evidence type="ECO:0000313" key="10">
    <source>
        <dbReference type="Proteomes" id="UP000799439"/>
    </source>
</evidence>
<evidence type="ECO:0000256" key="4">
    <source>
        <dbReference type="ARBA" id="ARBA00023125"/>
    </source>
</evidence>
<dbReference type="InterPro" id="IPR003173">
    <property type="entry name" value="PC4_C"/>
</dbReference>
<dbReference type="InterPro" id="IPR045125">
    <property type="entry name" value="Sub1/Tcp4-like"/>
</dbReference>
<comment type="caution">
    <text evidence="9">The sequence shown here is derived from an EMBL/GenBank/DDBJ whole genome shotgun (WGS) entry which is preliminary data.</text>
</comment>
<dbReference type="GO" id="GO:0005634">
    <property type="term" value="C:nucleus"/>
    <property type="evidence" value="ECO:0007669"/>
    <property type="project" value="UniProtKB-SubCell"/>
</dbReference>
<reference evidence="9" key="1">
    <citation type="journal article" date="2020" name="Stud. Mycol.">
        <title>101 Dothideomycetes genomes: a test case for predicting lifestyles and emergence of pathogens.</title>
        <authorList>
            <person name="Haridas S."/>
            <person name="Albert R."/>
            <person name="Binder M."/>
            <person name="Bloem J."/>
            <person name="Labutti K."/>
            <person name="Salamov A."/>
            <person name="Andreopoulos B."/>
            <person name="Baker S."/>
            <person name="Barry K."/>
            <person name="Bills G."/>
            <person name="Bluhm B."/>
            <person name="Cannon C."/>
            <person name="Castanera R."/>
            <person name="Culley D."/>
            <person name="Daum C."/>
            <person name="Ezra D."/>
            <person name="Gonzalez J."/>
            <person name="Henrissat B."/>
            <person name="Kuo A."/>
            <person name="Liang C."/>
            <person name="Lipzen A."/>
            <person name="Lutzoni F."/>
            <person name="Magnuson J."/>
            <person name="Mondo S."/>
            <person name="Nolan M."/>
            <person name="Ohm R."/>
            <person name="Pangilinan J."/>
            <person name="Park H.-J."/>
            <person name="Ramirez L."/>
            <person name="Alfaro M."/>
            <person name="Sun H."/>
            <person name="Tritt A."/>
            <person name="Yoshinaga Y."/>
            <person name="Zwiers L.-H."/>
            <person name="Turgeon B."/>
            <person name="Goodwin S."/>
            <person name="Spatafora J."/>
            <person name="Crous P."/>
            <person name="Grigoriev I."/>
        </authorList>
    </citation>
    <scope>NUCLEOTIDE SEQUENCE</scope>
    <source>
        <strain evidence="9">CBS 260.36</strain>
    </source>
</reference>
<feature type="region of interest" description="Disordered" evidence="7">
    <location>
        <begin position="1"/>
        <end position="33"/>
    </location>
</feature>
<dbReference type="PANTHER" id="PTHR13215">
    <property type="entry name" value="RNA POLYMERASE II TRANSCRIPTIONAL COACTIVATOR"/>
    <property type="match status" value="1"/>
</dbReference>
<comment type="subcellular location">
    <subcellularLocation>
        <location evidence="1">Nucleus</location>
    </subcellularLocation>
</comment>
<protein>
    <submittedName>
        <fullName evidence="9">SsDNA-binding transcriptional regulator</fullName>
    </submittedName>
</protein>
<dbReference type="InterPro" id="IPR009044">
    <property type="entry name" value="ssDNA-bd_transcriptional_reg"/>
</dbReference>
<dbReference type="EMBL" id="ML996088">
    <property type="protein sequence ID" value="KAF2151186.1"/>
    <property type="molecule type" value="Genomic_DNA"/>
</dbReference>
<keyword evidence="10" id="KW-1185">Reference proteome</keyword>
<dbReference type="GO" id="GO:0060261">
    <property type="term" value="P:positive regulation of transcription initiation by RNA polymerase II"/>
    <property type="evidence" value="ECO:0007669"/>
    <property type="project" value="InterPro"/>
</dbReference>
<dbReference type="SUPFAM" id="SSF54447">
    <property type="entry name" value="ssDNA-binding transcriptional regulator domain"/>
    <property type="match status" value="1"/>
</dbReference>
<feature type="domain" description="Transcriptional coactivator p15 (PC4) C-terminal" evidence="8">
    <location>
        <begin position="42"/>
        <end position="91"/>
    </location>
</feature>
<sequence>MSTKYKSKKRVYDSSEDEPQSSKKSKVITTEAKKDKEGNTYWELSGTRRVQISDFKGKKMVGIREYYEKDGQFLPGKKGISLPLDQFTALIGVLPQVISHLSEFGEEIPLPNFGAKKSGRAIRDDDHDSEHSATRSRSPSNEDRFTHKHKRNHESTSEEDD</sequence>
<dbReference type="Gene3D" id="2.30.31.10">
    <property type="entry name" value="Transcriptional Coactivator Pc4, Chain A"/>
    <property type="match status" value="1"/>
</dbReference>
<keyword evidence="3" id="KW-0805">Transcription regulation</keyword>
<feature type="compositionally biased region" description="Basic and acidic residues" evidence="7">
    <location>
        <begin position="121"/>
        <end position="133"/>
    </location>
</feature>
<keyword evidence="4" id="KW-0238">DNA-binding</keyword>
<organism evidence="9 10">
    <name type="scientific">Myriangium duriaei CBS 260.36</name>
    <dbReference type="NCBI Taxonomy" id="1168546"/>
    <lineage>
        <taxon>Eukaryota</taxon>
        <taxon>Fungi</taxon>
        <taxon>Dikarya</taxon>
        <taxon>Ascomycota</taxon>
        <taxon>Pezizomycotina</taxon>
        <taxon>Dothideomycetes</taxon>
        <taxon>Dothideomycetidae</taxon>
        <taxon>Myriangiales</taxon>
        <taxon>Myriangiaceae</taxon>
        <taxon>Myriangium</taxon>
    </lineage>
</organism>
<dbReference type="OrthoDB" id="2505440at2759"/>
<accession>A0A9P4IX01</accession>
<evidence type="ECO:0000256" key="2">
    <source>
        <dbReference type="ARBA" id="ARBA00009001"/>
    </source>
</evidence>
<evidence type="ECO:0000256" key="5">
    <source>
        <dbReference type="ARBA" id="ARBA00023163"/>
    </source>
</evidence>
<name>A0A9P4IX01_9PEZI</name>
<evidence type="ECO:0000256" key="7">
    <source>
        <dbReference type="SAM" id="MobiDB-lite"/>
    </source>
</evidence>
<dbReference type="Proteomes" id="UP000799439">
    <property type="component" value="Unassembled WGS sequence"/>
</dbReference>
<dbReference type="GO" id="GO:0003677">
    <property type="term" value="F:DNA binding"/>
    <property type="evidence" value="ECO:0007669"/>
    <property type="project" value="UniProtKB-KW"/>
</dbReference>